<gene>
    <name evidence="1" type="ORF">DCAF_LOCUS14725</name>
</gene>
<accession>A0AAV1RTN3</accession>
<evidence type="ECO:0000313" key="1">
    <source>
        <dbReference type="EMBL" id="CAK7339667.1"/>
    </source>
</evidence>
<evidence type="ECO:0000313" key="2">
    <source>
        <dbReference type="Proteomes" id="UP001314170"/>
    </source>
</evidence>
<comment type="caution">
    <text evidence="1">The sequence shown here is derived from an EMBL/GenBank/DDBJ whole genome shotgun (WGS) entry which is preliminary data.</text>
</comment>
<organism evidence="1 2">
    <name type="scientific">Dovyalis caffra</name>
    <dbReference type="NCBI Taxonomy" id="77055"/>
    <lineage>
        <taxon>Eukaryota</taxon>
        <taxon>Viridiplantae</taxon>
        <taxon>Streptophyta</taxon>
        <taxon>Embryophyta</taxon>
        <taxon>Tracheophyta</taxon>
        <taxon>Spermatophyta</taxon>
        <taxon>Magnoliopsida</taxon>
        <taxon>eudicotyledons</taxon>
        <taxon>Gunneridae</taxon>
        <taxon>Pentapetalae</taxon>
        <taxon>rosids</taxon>
        <taxon>fabids</taxon>
        <taxon>Malpighiales</taxon>
        <taxon>Salicaceae</taxon>
        <taxon>Flacourtieae</taxon>
        <taxon>Dovyalis</taxon>
    </lineage>
</organism>
<dbReference type="EMBL" id="CAWUPB010001158">
    <property type="protein sequence ID" value="CAK7339667.1"/>
    <property type="molecule type" value="Genomic_DNA"/>
</dbReference>
<name>A0AAV1RTN3_9ROSI</name>
<keyword evidence="2" id="KW-1185">Reference proteome</keyword>
<protein>
    <submittedName>
        <fullName evidence="1">Uncharacterized protein</fullName>
    </submittedName>
</protein>
<dbReference type="Proteomes" id="UP001314170">
    <property type="component" value="Unassembled WGS sequence"/>
</dbReference>
<sequence>MELCHRIHPAKVLKKFSLVIAQQTKHLINVSWLHLLPSFEDTDFLAEPGFDPGTCGLWAHHASAAPLRFLHQLVKIIYRQEEDAKSAKRSLLQLPTWPEGNAEVVFSQRMANRALPCFIRARNKDALDSTASE</sequence>
<proteinExistence type="predicted"/>
<reference evidence="1 2" key="1">
    <citation type="submission" date="2024-01" db="EMBL/GenBank/DDBJ databases">
        <authorList>
            <person name="Waweru B."/>
        </authorList>
    </citation>
    <scope>NUCLEOTIDE SEQUENCE [LARGE SCALE GENOMIC DNA]</scope>
</reference>
<dbReference type="AlphaFoldDB" id="A0AAV1RTN3"/>